<sequence>MAIISSLGLILITCIIIWRACDGFEMASNYLGRNMKEGIKGATINAIGSSLPELFTTLFFLFILKDKDGFSGGIGTTAGSAVFNAMIIPAVVILVVIGKGISSKIEISRKVIMRDGISLIIAELALIFVITGTSLNWIHGLILMVLYFIYVAYMLMSQGVGDIENDYEDTADGGNKTIALFKGDLSTVVLGDSKINKTKAILLLVLSVFFIAIACFWLVEACEQFGTAIGMPIYFVSVVLASAATSVPDTIISYKDAMKGNYDDAVANALGSNIFDVCFALGFPLFLFTLIYGPIEMSSNTIENVGQLRVLLLISTIIVFLIFVFSKNGIKKLHARLLLLLYVLFVAYSVGKGVSYDIPVINEISYLLSMISHWFSSIII</sequence>
<evidence type="ECO:0000313" key="7">
    <source>
        <dbReference type="EMBL" id="MEF3835969.1"/>
    </source>
</evidence>
<dbReference type="Proteomes" id="UP001337305">
    <property type="component" value="Unassembled WGS sequence"/>
</dbReference>
<feature type="domain" description="Sodium/calcium exchanger membrane region" evidence="6">
    <location>
        <begin position="200"/>
        <end position="350"/>
    </location>
</feature>
<comment type="caution">
    <text evidence="7">The sequence shown here is derived from an EMBL/GenBank/DDBJ whole genome shotgun (WGS) entry which is preliminary data.</text>
</comment>
<feature type="transmembrane region" description="Helical" evidence="5">
    <location>
        <begin position="42"/>
        <end position="64"/>
    </location>
</feature>
<evidence type="ECO:0000259" key="6">
    <source>
        <dbReference type="Pfam" id="PF01699"/>
    </source>
</evidence>
<feature type="transmembrane region" description="Helical" evidence="5">
    <location>
        <begin position="273"/>
        <end position="295"/>
    </location>
</feature>
<feature type="transmembrane region" description="Helical" evidence="5">
    <location>
        <begin position="111"/>
        <end position="131"/>
    </location>
</feature>
<proteinExistence type="predicted"/>
<protein>
    <submittedName>
        <fullName evidence="7">Sodium:calcium antiporter</fullName>
    </submittedName>
</protein>
<dbReference type="Pfam" id="PF01699">
    <property type="entry name" value="Na_Ca_ex"/>
    <property type="match status" value="2"/>
</dbReference>
<dbReference type="PANTHER" id="PTHR10846">
    <property type="entry name" value="SODIUM/POTASSIUM/CALCIUM EXCHANGER"/>
    <property type="match status" value="1"/>
</dbReference>
<keyword evidence="3 5" id="KW-1133">Transmembrane helix</keyword>
<feature type="transmembrane region" description="Helical" evidence="5">
    <location>
        <begin position="307"/>
        <end position="325"/>
    </location>
</feature>
<keyword evidence="2 5" id="KW-0812">Transmembrane</keyword>
<keyword evidence="8" id="KW-1185">Reference proteome</keyword>
<organism evidence="7 8">
    <name type="scientific">Flavivirga spongiicola</name>
    <dbReference type="NCBI Taxonomy" id="421621"/>
    <lineage>
        <taxon>Bacteria</taxon>
        <taxon>Pseudomonadati</taxon>
        <taxon>Bacteroidota</taxon>
        <taxon>Flavobacteriia</taxon>
        <taxon>Flavobacteriales</taxon>
        <taxon>Flavobacteriaceae</taxon>
        <taxon>Flavivirga</taxon>
    </lineage>
</organism>
<evidence type="ECO:0000256" key="3">
    <source>
        <dbReference type="ARBA" id="ARBA00022989"/>
    </source>
</evidence>
<feature type="transmembrane region" description="Helical" evidence="5">
    <location>
        <begin position="200"/>
        <end position="219"/>
    </location>
</feature>
<gene>
    <name evidence="7" type="ORF">N1F79_22795</name>
</gene>
<name>A0ABU7XZ01_9FLAO</name>
<dbReference type="InterPro" id="IPR044880">
    <property type="entry name" value="NCX_ion-bd_dom_sf"/>
</dbReference>
<evidence type="ECO:0000256" key="5">
    <source>
        <dbReference type="SAM" id="Phobius"/>
    </source>
</evidence>
<feature type="domain" description="Sodium/calcium exchanger membrane region" evidence="6">
    <location>
        <begin position="6"/>
        <end position="155"/>
    </location>
</feature>
<keyword evidence="4 5" id="KW-0472">Membrane</keyword>
<dbReference type="InterPro" id="IPR004837">
    <property type="entry name" value="NaCa_Exmemb"/>
</dbReference>
<feature type="transmembrane region" description="Helical" evidence="5">
    <location>
        <begin position="137"/>
        <end position="156"/>
    </location>
</feature>
<evidence type="ECO:0000313" key="8">
    <source>
        <dbReference type="Proteomes" id="UP001337305"/>
    </source>
</evidence>
<dbReference type="PANTHER" id="PTHR10846:SF8">
    <property type="entry name" value="INNER MEMBRANE PROTEIN YRBG"/>
    <property type="match status" value="1"/>
</dbReference>
<dbReference type="RefSeq" id="WP_303308243.1">
    <property type="nucleotide sequence ID" value="NZ_JAODOP010000004.1"/>
</dbReference>
<dbReference type="InterPro" id="IPR004481">
    <property type="entry name" value="K/Na/Ca-exchanger"/>
</dbReference>
<feature type="transmembrane region" description="Helical" evidence="5">
    <location>
        <begin position="76"/>
        <end position="99"/>
    </location>
</feature>
<dbReference type="EMBL" id="JAODOP010000004">
    <property type="protein sequence ID" value="MEF3835969.1"/>
    <property type="molecule type" value="Genomic_DNA"/>
</dbReference>
<dbReference type="Gene3D" id="1.20.1420.30">
    <property type="entry name" value="NCX, central ion-binding region"/>
    <property type="match status" value="2"/>
</dbReference>
<comment type="subcellular location">
    <subcellularLocation>
        <location evidence="1">Membrane</location>
        <topology evidence="1">Multi-pass membrane protein</topology>
    </subcellularLocation>
</comment>
<feature type="transmembrane region" description="Helical" evidence="5">
    <location>
        <begin position="231"/>
        <end position="252"/>
    </location>
</feature>
<evidence type="ECO:0000256" key="4">
    <source>
        <dbReference type="ARBA" id="ARBA00023136"/>
    </source>
</evidence>
<evidence type="ECO:0000256" key="1">
    <source>
        <dbReference type="ARBA" id="ARBA00004141"/>
    </source>
</evidence>
<feature type="transmembrane region" description="Helical" evidence="5">
    <location>
        <begin position="337"/>
        <end position="354"/>
    </location>
</feature>
<evidence type="ECO:0000256" key="2">
    <source>
        <dbReference type="ARBA" id="ARBA00022692"/>
    </source>
</evidence>
<feature type="transmembrane region" description="Helical" evidence="5">
    <location>
        <begin position="6"/>
        <end position="21"/>
    </location>
</feature>
<accession>A0ABU7XZ01</accession>
<reference evidence="7 8" key="1">
    <citation type="submission" date="2022-09" db="EMBL/GenBank/DDBJ databases">
        <title>Genome sequencing of Flavivirga sp. MEBiC05379.</title>
        <authorList>
            <person name="Oh H.-M."/>
            <person name="Kwon K.K."/>
            <person name="Park M.J."/>
            <person name="Yang S.-H."/>
        </authorList>
    </citation>
    <scope>NUCLEOTIDE SEQUENCE [LARGE SCALE GENOMIC DNA]</scope>
    <source>
        <strain evidence="7 8">MEBiC05379</strain>
    </source>
</reference>